<gene>
    <name evidence="2" type="ORF">P0O24_11580</name>
</gene>
<dbReference type="RefSeq" id="WP_316969917.1">
    <property type="nucleotide sequence ID" value="NZ_JARFPL010000054.1"/>
</dbReference>
<dbReference type="EMBL" id="JARFPL010000054">
    <property type="protein sequence ID" value="MDF0594221.1"/>
    <property type="molecule type" value="Genomic_DNA"/>
</dbReference>
<accession>A0ABT5XHQ4</accession>
<dbReference type="Proteomes" id="UP001215956">
    <property type="component" value="Unassembled WGS sequence"/>
</dbReference>
<reference evidence="2 3" key="1">
    <citation type="submission" date="2023-03" db="EMBL/GenBank/DDBJ databases">
        <title>Whole genome sequencing of Methanotrichaceae archaeon M04Ac.</title>
        <authorList>
            <person name="Khomyakova M.A."/>
            <person name="Merkel A.Y."/>
            <person name="Slobodkin A.I."/>
        </authorList>
    </citation>
    <scope>NUCLEOTIDE SEQUENCE [LARGE SCALE GENOMIC DNA]</scope>
    <source>
        <strain evidence="2 3">M04Ac</strain>
    </source>
</reference>
<evidence type="ECO:0000256" key="1">
    <source>
        <dbReference type="SAM" id="MobiDB-lite"/>
    </source>
</evidence>
<sequence length="76" mass="8510">MTRSGLKVTGRRGEEKRPPPGRHRALREGLPPPPRLPHRLDRDAGSGQRLFNRLSDTMVIVDDGSAPVGVRYVRDE</sequence>
<evidence type="ECO:0000313" key="2">
    <source>
        <dbReference type="EMBL" id="MDF0594221.1"/>
    </source>
</evidence>
<evidence type="ECO:0000313" key="3">
    <source>
        <dbReference type="Proteomes" id="UP001215956"/>
    </source>
</evidence>
<protein>
    <submittedName>
        <fullName evidence="2">Uncharacterized protein</fullName>
    </submittedName>
</protein>
<feature type="region of interest" description="Disordered" evidence="1">
    <location>
        <begin position="1"/>
        <end position="43"/>
    </location>
</feature>
<keyword evidence="3" id="KW-1185">Reference proteome</keyword>
<proteinExistence type="predicted"/>
<organism evidence="2 3">
    <name type="scientific">Candidatus Methanocrinis alkalitolerans</name>
    <dbReference type="NCBI Taxonomy" id="3033395"/>
    <lineage>
        <taxon>Archaea</taxon>
        <taxon>Methanobacteriati</taxon>
        <taxon>Methanobacteriota</taxon>
        <taxon>Stenosarchaea group</taxon>
        <taxon>Methanomicrobia</taxon>
        <taxon>Methanotrichales</taxon>
        <taxon>Methanotrichaceae</taxon>
        <taxon>Methanocrinis</taxon>
    </lineage>
</organism>
<name>A0ABT5XHQ4_9EURY</name>
<comment type="caution">
    <text evidence="2">The sequence shown here is derived from an EMBL/GenBank/DDBJ whole genome shotgun (WGS) entry which is preliminary data.</text>
</comment>